<evidence type="ECO:0000256" key="2">
    <source>
        <dbReference type="RuleBase" id="RU366034"/>
    </source>
</evidence>
<dbReference type="InterPro" id="IPR034686">
    <property type="entry name" value="Terpene_cyclase-like_2"/>
</dbReference>
<keyword evidence="2" id="KW-0460">Magnesium</keyword>
<reference evidence="3" key="1">
    <citation type="submission" date="2024-07" db="EMBL/GenBank/DDBJ databases">
        <title>Complete genome sequences of cellulolytic bacteria, Kitasatospora sp. CMC57 and Streptomyces sp. CMC78, isolated from Japanese agricultural soil.</title>
        <authorList>
            <person name="Hashimoto T."/>
            <person name="Ito M."/>
            <person name="Iwamoto M."/>
            <person name="Fukahori D."/>
            <person name="Shoda T."/>
            <person name="Sakoda M."/>
            <person name="Morohoshi T."/>
            <person name="Mitsuboshi M."/>
            <person name="Nishizawa T."/>
        </authorList>
    </citation>
    <scope>NUCLEOTIDE SEQUENCE</scope>
    <source>
        <strain evidence="3">CMC57</strain>
    </source>
</reference>
<comment type="similarity">
    <text evidence="2">Belongs to the terpene synthase family.</text>
</comment>
<dbReference type="InterPro" id="IPR008949">
    <property type="entry name" value="Isoprenoid_synthase_dom_sf"/>
</dbReference>
<sequence length="747" mass="83535">MAPQPFQLPDFYMPYPARLNPHLESAREHSKAWAREMVMIEGSGIWDEDDFDRHDYALLCAYTHPDCDAAELALITDWYVWVFFFDDHFLDIFKRSGDLVGGKAYLDRLPAYMPLDDSRGYPEPTNAVEAGLADLWARSVPAMSMDWRARFAVATKALLDESMWELANINEGRVSNPIEYIAMRRKVGGAPWSAGLVEHAAGAEVPAVIAASRPMEVLRDTFSDGVHLRNDLFSYQREVEGEGELSNGVLVLERFLNCSTQEAAERVNDLLTSRLQQFEHTALTEVPMLLVEHGLDAKAAADVFAYVKGLQDWQSGGHEWHLRSSRYMNASADTGSALPGFLAGPSGLGTSAARLFGSVARTMPTRLRSFTRTPFEQVGPLELPDFYLPFSNDLSPHLDQAREHVVEWAHRMGLLDLVPGVPGSGLWTEEKLRAYDFALCSAGIHPDATAEQLDLTTSWLTWGTWGDDLYPLVYGRTGDLLGAKHLHSRLLELMPVEGPSAITPVHPIEISLADLWQRTAGPMPVESRRAFRGAVERMLESWLWELANQIQNHIPDPVDYIEMRRQTFGSDLTRALARLARGNSIPAEVFTSTPVVELEAAAADYSCMMNDVFSYQKEIQFEGELHNIVLVVQNFLDCDRHQALGIVSDLMTSRMKQFEHLTEIELPALLDEFGLEAEARRELEGYVQEIRHWMYGILVWHAGCNRYNEAALLRHFAPATTPVRQPLGGPTGLGTSAARVLELIGGS</sequence>
<keyword evidence="2" id="KW-0479">Metal-binding</keyword>
<dbReference type="PANTHER" id="PTHR35201:SF4">
    <property type="entry name" value="BETA-PINACENE SYNTHASE-RELATED"/>
    <property type="match status" value="1"/>
</dbReference>
<protein>
    <recommendedName>
        <fullName evidence="2">Terpene synthase</fullName>
        <ecNumber evidence="2">4.2.3.-</ecNumber>
    </recommendedName>
</protein>
<dbReference type="EC" id="4.2.3.-" evidence="2"/>
<gene>
    <name evidence="3" type="ORF">KCMC57_10610</name>
</gene>
<evidence type="ECO:0000256" key="1">
    <source>
        <dbReference type="ARBA" id="ARBA00023239"/>
    </source>
</evidence>
<accession>A0AB33JTG9</accession>
<proteinExistence type="inferred from homology"/>
<dbReference type="Gene3D" id="1.10.600.10">
    <property type="entry name" value="Farnesyl Diphosphate Synthase"/>
    <property type="match status" value="2"/>
</dbReference>
<dbReference type="SFLD" id="SFLDG01020">
    <property type="entry name" value="Terpene_Cyclase_Like_2"/>
    <property type="match status" value="2"/>
</dbReference>
<dbReference type="EMBL" id="AP035881">
    <property type="protein sequence ID" value="BFP44693.1"/>
    <property type="molecule type" value="Genomic_DNA"/>
</dbReference>
<dbReference type="Pfam" id="PF19086">
    <property type="entry name" value="Terpene_syn_C_2"/>
    <property type="match status" value="2"/>
</dbReference>
<dbReference type="RefSeq" id="WP_407987270.1">
    <property type="nucleotide sequence ID" value="NZ_AP035881.2"/>
</dbReference>
<dbReference type="AlphaFoldDB" id="A0AB33JTG9"/>
<name>A0AB33JTG9_9ACTN</name>
<keyword evidence="1 2" id="KW-0456">Lyase</keyword>
<dbReference type="GO" id="GO:0046872">
    <property type="term" value="F:metal ion binding"/>
    <property type="evidence" value="ECO:0007669"/>
    <property type="project" value="UniProtKB-KW"/>
</dbReference>
<dbReference type="SUPFAM" id="SSF48576">
    <property type="entry name" value="Terpenoid synthases"/>
    <property type="match status" value="2"/>
</dbReference>
<evidence type="ECO:0000313" key="3">
    <source>
        <dbReference type="EMBL" id="BFP44693.1"/>
    </source>
</evidence>
<dbReference type="SFLD" id="SFLDS00005">
    <property type="entry name" value="Isoprenoid_Synthase_Type_I"/>
    <property type="match status" value="2"/>
</dbReference>
<dbReference type="GO" id="GO:0010333">
    <property type="term" value="F:terpene synthase activity"/>
    <property type="evidence" value="ECO:0007669"/>
    <property type="project" value="InterPro"/>
</dbReference>
<comment type="cofactor">
    <cofactor evidence="2">
        <name>Mg(2+)</name>
        <dbReference type="ChEBI" id="CHEBI:18420"/>
    </cofactor>
</comment>
<dbReference type="NCBIfam" id="NF041168">
    <property type="entry name" value="f2_encap_cargo3"/>
    <property type="match status" value="1"/>
</dbReference>
<dbReference type="PANTHER" id="PTHR35201">
    <property type="entry name" value="TERPENE SYNTHASE"/>
    <property type="match status" value="1"/>
</dbReference>
<organism evidence="3">
    <name type="scientific">Kitasatospora sp. CMC57</name>
    <dbReference type="NCBI Taxonomy" id="3231513"/>
    <lineage>
        <taxon>Bacteria</taxon>
        <taxon>Bacillati</taxon>
        <taxon>Actinomycetota</taxon>
        <taxon>Actinomycetes</taxon>
        <taxon>Kitasatosporales</taxon>
        <taxon>Streptomycetaceae</taxon>
        <taxon>Kitasatospora</taxon>
    </lineage>
</organism>